<feature type="compositionally biased region" description="Low complexity" evidence="6">
    <location>
        <begin position="449"/>
        <end position="459"/>
    </location>
</feature>
<sequence>MTFSVLAAVAVAAGLLALVLAIFLIQARGRIAAGQRQADQRAIELDSLRAEYQALAEERARLQADCARLAPLQVDLREKTDEAQALAVRLERAVTELSEERRRSEDKLAVLQEARGQLTEQFKNLAQEILEDKSRRFTDQNKTNLEALLNPLREQIGGFQKRVEDVYDKESRDRVSLLKEIHTLRDLNQTIAVDAVNLTNALKGQTRTQGVWGEMVLERVLEQSGLQKDREYELQVSVSSETGRQRPDAIVHLPDGKDVVIDAKVSLTAYERYASAPDDLTRTQALREHVASLRAHIRGLGDRNYQLLPGVRSLDFVLLFVPIEPAYMEALRAEPALFTEALERNIGLVSPSTLLTTLRMIQNVWRFEHQSRNAQEIARRAGDLYDKFVGFVQDLDAVDSRLASTRNAFDAARNKLVSGRGNLVKRAEDLKALGVEASKSLPAALLDQAQAELAAPEPDGSAAGAHPQT</sequence>
<evidence type="ECO:0000256" key="6">
    <source>
        <dbReference type="SAM" id="MobiDB-lite"/>
    </source>
</evidence>
<evidence type="ECO:0000256" key="4">
    <source>
        <dbReference type="ARBA" id="ARBA00023172"/>
    </source>
</evidence>
<dbReference type="Pfam" id="PF02646">
    <property type="entry name" value="RmuC"/>
    <property type="match status" value="1"/>
</dbReference>
<keyword evidence="3 5" id="KW-0175">Coiled coil</keyword>
<dbReference type="RefSeq" id="WP_068802858.1">
    <property type="nucleotide sequence ID" value="NZ_CP014671.1"/>
</dbReference>
<reference evidence="8" key="1">
    <citation type="submission" date="2016-03" db="EMBL/GenBank/DDBJ databases">
        <title>Complete genome sequence of Solimmundus cernigliae, representing a novel lineage of polycyclic aromatic hydrocarbon degraders within the Gammaproteobacteria.</title>
        <authorList>
            <person name="Singleton D.R."/>
            <person name="Dickey A.N."/>
            <person name="Scholl E.H."/>
            <person name="Wright F.A."/>
            <person name="Aitken M.D."/>
        </authorList>
    </citation>
    <scope>NUCLEOTIDE SEQUENCE [LARGE SCALE GENOMIC DNA]</scope>
    <source>
        <strain evidence="8">TR3.2</strain>
    </source>
</reference>
<dbReference type="Proteomes" id="UP000092952">
    <property type="component" value="Chromosome"/>
</dbReference>
<evidence type="ECO:0008006" key="9">
    <source>
        <dbReference type="Google" id="ProtNLM"/>
    </source>
</evidence>
<evidence type="ECO:0000256" key="3">
    <source>
        <dbReference type="ARBA" id="ARBA00023054"/>
    </source>
</evidence>
<evidence type="ECO:0000256" key="2">
    <source>
        <dbReference type="ARBA" id="ARBA00009840"/>
    </source>
</evidence>
<dbReference type="PANTHER" id="PTHR30563:SF0">
    <property type="entry name" value="DNA RECOMBINATION PROTEIN RMUC"/>
    <property type="match status" value="1"/>
</dbReference>
<dbReference type="EMBL" id="CP014671">
    <property type="protein sequence ID" value="ANX03354.1"/>
    <property type="molecule type" value="Genomic_DNA"/>
</dbReference>
<dbReference type="PANTHER" id="PTHR30563">
    <property type="entry name" value="DNA RECOMBINATION PROTEIN RMUC"/>
    <property type="match status" value="1"/>
</dbReference>
<dbReference type="KEGG" id="gbi:PG2T_03550"/>
<dbReference type="AlphaFoldDB" id="A0A1B1YRF2"/>
<proteinExistence type="inferred from homology"/>
<dbReference type="GO" id="GO:0006310">
    <property type="term" value="P:DNA recombination"/>
    <property type="evidence" value="ECO:0007669"/>
    <property type="project" value="UniProtKB-KW"/>
</dbReference>
<evidence type="ECO:0000313" key="8">
    <source>
        <dbReference type="Proteomes" id="UP000092952"/>
    </source>
</evidence>
<organism evidence="7 8">
    <name type="scientific">Immundisolibacter cernigliae</name>
    <dbReference type="NCBI Taxonomy" id="1810504"/>
    <lineage>
        <taxon>Bacteria</taxon>
        <taxon>Pseudomonadati</taxon>
        <taxon>Pseudomonadota</taxon>
        <taxon>Gammaproteobacteria</taxon>
        <taxon>Immundisolibacterales</taxon>
        <taxon>Immundisolibacteraceae</taxon>
        <taxon>Immundisolibacter</taxon>
    </lineage>
</organism>
<protein>
    <recommendedName>
        <fullName evidence="9">Recombinase RmuC</fullName>
    </recommendedName>
</protein>
<keyword evidence="8" id="KW-1185">Reference proteome</keyword>
<dbReference type="InterPro" id="IPR003798">
    <property type="entry name" value="DNA_recombination_RmuC"/>
</dbReference>
<feature type="coiled-coil region" evidence="5">
    <location>
        <begin position="38"/>
        <end position="128"/>
    </location>
</feature>
<comment type="function">
    <text evidence="1">Involved in DNA recombination.</text>
</comment>
<evidence type="ECO:0000256" key="5">
    <source>
        <dbReference type="SAM" id="Coils"/>
    </source>
</evidence>
<accession>A0A1B1YRF2</accession>
<name>A0A1B1YRF2_9GAMM</name>
<evidence type="ECO:0000256" key="1">
    <source>
        <dbReference type="ARBA" id="ARBA00003416"/>
    </source>
</evidence>
<comment type="similarity">
    <text evidence="2">Belongs to the RmuC family.</text>
</comment>
<gene>
    <name evidence="7" type="ORF">PG2T_03550</name>
</gene>
<evidence type="ECO:0000313" key="7">
    <source>
        <dbReference type="EMBL" id="ANX03354.1"/>
    </source>
</evidence>
<dbReference type="FunCoup" id="A0A1B1YRF2">
    <property type="interactions" value="96"/>
</dbReference>
<keyword evidence="4" id="KW-0233">DNA recombination</keyword>
<feature type="region of interest" description="Disordered" evidence="6">
    <location>
        <begin position="449"/>
        <end position="469"/>
    </location>
</feature>
<dbReference type="OrthoDB" id="9765111at2"/>
<dbReference type="InParanoid" id="A0A1B1YRF2"/>
<dbReference type="STRING" id="1810504.PG2T_03550"/>